<accession>A0A0D7AEU8</accession>
<organism evidence="2 3">
    <name type="scientific">Fistulina hepatica ATCC 64428</name>
    <dbReference type="NCBI Taxonomy" id="1128425"/>
    <lineage>
        <taxon>Eukaryota</taxon>
        <taxon>Fungi</taxon>
        <taxon>Dikarya</taxon>
        <taxon>Basidiomycota</taxon>
        <taxon>Agaricomycotina</taxon>
        <taxon>Agaricomycetes</taxon>
        <taxon>Agaricomycetidae</taxon>
        <taxon>Agaricales</taxon>
        <taxon>Fistulinaceae</taxon>
        <taxon>Fistulina</taxon>
    </lineage>
</organism>
<evidence type="ECO:0000313" key="3">
    <source>
        <dbReference type="Proteomes" id="UP000054144"/>
    </source>
</evidence>
<keyword evidence="3" id="KW-1185">Reference proteome</keyword>
<feature type="region of interest" description="Disordered" evidence="1">
    <location>
        <begin position="95"/>
        <end position="114"/>
    </location>
</feature>
<name>A0A0D7AEU8_9AGAR</name>
<proteinExistence type="predicted"/>
<sequence>MYGRYRLDHGAHVYRLRVVVEWGAYFSRFSCWFPEQTFLIFVYPFLPPSHAFGSQYLAAHSHTHAHISTTVFESTPVYPTLVRYRERVTCHGPTQFYSHDEGDQTPAQARRAPCRGPQSEHAACACACWGAD</sequence>
<dbReference type="AlphaFoldDB" id="A0A0D7AEU8"/>
<reference evidence="2 3" key="1">
    <citation type="journal article" date="2015" name="Fungal Genet. Biol.">
        <title>Evolution of novel wood decay mechanisms in Agaricales revealed by the genome sequences of Fistulina hepatica and Cylindrobasidium torrendii.</title>
        <authorList>
            <person name="Floudas D."/>
            <person name="Held B.W."/>
            <person name="Riley R."/>
            <person name="Nagy L.G."/>
            <person name="Koehler G."/>
            <person name="Ransdell A.S."/>
            <person name="Younus H."/>
            <person name="Chow J."/>
            <person name="Chiniquy J."/>
            <person name="Lipzen A."/>
            <person name="Tritt A."/>
            <person name="Sun H."/>
            <person name="Haridas S."/>
            <person name="LaButti K."/>
            <person name="Ohm R.A."/>
            <person name="Kues U."/>
            <person name="Blanchette R.A."/>
            <person name="Grigoriev I.V."/>
            <person name="Minto R.E."/>
            <person name="Hibbett D.S."/>
        </authorList>
    </citation>
    <scope>NUCLEOTIDE SEQUENCE [LARGE SCALE GENOMIC DNA]</scope>
    <source>
        <strain evidence="2 3">ATCC 64428</strain>
    </source>
</reference>
<gene>
    <name evidence="2" type="ORF">FISHEDRAFT_40800</name>
</gene>
<dbReference type="Proteomes" id="UP000054144">
    <property type="component" value="Unassembled WGS sequence"/>
</dbReference>
<dbReference type="EMBL" id="KN881721">
    <property type="protein sequence ID" value="KIY49876.1"/>
    <property type="molecule type" value="Genomic_DNA"/>
</dbReference>
<protein>
    <submittedName>
        <fullName evidence="2">Uncharacterized protein</fullName>
    </submittedName>
</protein>
<evidence type="ECO:0000313" key="2">
    <source>
        <dbReference type="EMBL" id="KIY49876.1"/>
    </source>
</evidence>
<evidence type="ECO:0000256" key="1">
    <source>
        <dbReference type="SAM" id="MobiDB-lite"/>
    </source>
</evidence>